<dbReference type="InterPro" id="IPR024760">
    <property type="entry name" value="HTH_dom_conjug_TS-like"/>
</dbReference>
<dbReference type="RefSeq" id="WP_199018295.1">
    <property type="nucleotide sequence ID" value="NZ_JAELUP010000013.1"/>
</dbReference>
<dbReference type="EMBL" id="JAELUP010000013">
    <property type="protein sequence ID" value="MBJ6360747.1"/>
    <property type="molecule type" value="Genomic_DNA"/>
</dbReference>
<organism evidence="2 3">
    <name type="scientific">Paenibacillus roseus</name>
    <dbReference type="NCBI Taxonomy" id="2798579"/>
    <lineage>
        <taxon>Bacteria</taxon>
        <taxon>Bacillati</taxon>
        <taxon>Bacillota</taxon>
        <taxon>Bacilli</taxon>
        <taxon>Bacillales</taxon>
        <taxon>Paenibacillaceae</taxon>
        <taxon>Paenibacillus</taxon>
    </lineage>
</organism>
<accession>A0A934MU56</accession>
<sequence length="85" mass="10139">METEDAQYTEPEDEFLELLSLAKKNDKNALLKLLHFFEEDMIRLCRFIRMPEEDALQTMTLEMIEVFKRHETTKLENALSNKSSR</sequence>
<feature type="domain" description="Helix-turn-helix conjugative transposon-like" evidence="1">
    <location>
        <begin position="17"/>
        <end position="66"/>
    </location>
</feature>
<dbReference type="Pfam" id="PF12645">
    <property type="entry name" value="HTH_16"/>
    <property type="match status" value="1"/>
</dbReference>
<evidence type="ECO:0000259" key="1">
    <source>
        <dbReference type="Pfam" id="PF12645"/>
    </source>
</evidence>
<proteinExistence type="predicted"/>
<comment type="caution">
    <text evidence="2">The sequence shown here is derived from an EMBL/GenBank/DDBJ whole genome shotgun (WGS) entry which is preliminary data.</text>
</comment>
<reference evidence="2" key="1">
    <citation type="submission" date="2020-12" db="EMBL/GenBank/DDBJ databases">
        <authorList>
            <person name="Huq M.A."/>
        </authorList>
    </citation>
    <scope>NUCLEOTIDE SEQUENCE</scope>
    <source>
        <strain evidence="2">MAHUQ-46</strain>
    </source>
</reference>
<dbReference type="AlphaFoldDB" id="A0A934MU56"/>
<evidence type="ECO:0000313" key="2">
    <source>
        <dbReference type="EMBL" id="MBJ6360747.1"/>
    </source>
</evidence>
<dbReference type="Proteomes" id="UP000640274">
    <property type="component" value="Unassembled WGS sequence"/>
</dbReference>
<evidence type="ECO:0000313" key="3">
    <source>
        <dbReference type="Proteomes" id="UP000640274"/>
    </source>
</evidence>
<name>A0A934MU56_9BACL</name>
<protein>
    <submittedName>
        <fullName evidence="2">Helix-turn-helix domain-containing protein</fullName>
    </submittedName>
</protein>
<keyword evidence="3" id="KW-1185">Reference proteome</keyword>
<gene>
    <name evidence="2" type="ORF">JFN88_05350</name>
</gene>